<dbReference type="SUPFAM" id="SSF53167">
    <property type="entry name" value="Purine and uridine phosphorylases"/>
    <property type="match status" value="1"/>
</dbReference>
<dbReference type="EC" id="2.4.2.1" evidence="3"/>
<evidence type="ECO:0000313" key="6">
    <source>
        <dbReference type="Proteomes" id="UP000280881"/>
    </source>
</evidence>
<dbReference type="Gene3D" id="3.40.50.1580">
    <property type="entry name" value="Nucleoside phosphorylase domain"/>
    <property type="match status" value="1"/>
</dbReference>
<protein>
    <recommendedName>
        <fullName evidence="3">Probable 6-oxopurine nucleoside phosphorylase</fullName>
        <ecNumber evidence="3">2.4.2.1</ecNumber>
    </recommendedName>
    <alternativeName>
        <fullName evidence="3">Purine nucleoside phosphorylase</fullName>
        <shortName evidence="3">PNP</shortName>
    </alternativeName>
</protein>
<accession>A0A420W6Z9</accession>
<feature type="binding site" evidence="3">
    <location>
        <position position="188"/>
    </location>
    <ligand>
        <name>phosphate</name>
        <dbReference type="ChEBI" id="CHEBI:43474"/>
    </ligand>
</feature>
<comment type="subunit">
    <text evidence="3">Homohexamer. Dimer of a homotrimer.</text>
</comment>
<comment type="caution">
    <text evidence="5">The sequence shown here is derived from an EMBL/GenBank/DDBJ whole genome shotgun (WGS) entry which is preliminary data.</text>
</comment>
<dbReference type="Proteomes" id="UP000280881">
    <property type="component" value="Unassembled WGS sequence"/>
</dbReference>
<dbReference type="GO" id="GO:0006166">
    <property type="term" value="P:purine ribonucleoside salvage"/>
    <property type="evidence" value="ECO:0007669"/>
    <property type="project" value="UniProtKB-UniRule"/>
</dbReference>
<dbReference type="GO" id="GO:0005829">
    <property type="term" value="C:cytosol"/>
    <property type="evidence" value="ECO:0007669"/>
    <property type="project" value="TreeGrafter"/>
</dbReference>
<evidence type="ECO:0000256" key="2">
    <source>
        <dbReference type="ARBA" id="ARBA00022679"/>
    </source>
</evidence>
<comment type="similarity">
    <text evidence="3">Belongs to the PNP/MTAP phosphorylase family. MTAP subfamily.</text>
</comment>
<dbReference type="InterPro" id="IPR010044">
    <property type="entry name" value="MTAP"/>
</dbReference>
<feature type="binding site" evidence="3">
    <location>
        <position position="187"/>
    </location>
    <ligand>
        <name>substrate</name>
    </ligand>
</feature>
<keyword evidence="3" id="KW-0660">Purine salvage</keyword>
<feature type="domain" description="Nucleoside phosphorylase" evidence="4">
    <location>
        <begin position="4"/>
        <end position="254"/>
    </location>
</feature>
<evidence type="ECO:0000313" key="5">
    <source>
        <dbReference type="EMBL" id="RKQ61868.1"/>
    </source>
</evidence>
<dbReference type="PANTHER" id="PTHR42679">
    <property type="entry name" value="S-METHYL-5'-THIOADENOSINE PHOSPHORYLASE"/>
    <property type="match status" value="1"/>
</dbReference>
<dbReference type="HAMAP" id="MF_01963">
    <property type="entry name" value="MTAP"/>
    <property type="match status" value="1"/>
</dbReference>
<feature type="binding site" evidence="3">
    <location>
        <position position="10"/>
    </location>
    <ligand>
        <name>phosphate</name>
        <dbReference type="ChEBI" id="CHEBI:43474"/>
    </ligand>
</feature>
<feature type="site" description="Important for substrate specificity" evidence="3">
    <location>
        <position position="169"/>
    </location>
</feature>
<dbReference type="Pfam" id="PF01048">
    <property type="entry name" value="PNP_UDP_1"/>
    <property type="match status" value="1"/>
</dbReference>
<evidence type="ECO:0000256" key="1">
    <source>
        <dbReference type="ARBA" id="ARBA00022676"/>
    </source>
</evidence>
<comment type="function">
    <text evidence="3">Purine nucleoside phosphorylase which is highly specific for 6-oxopurine nucleosides. Cleaves guanosine or inosine to respective bases and sugar-1-phosphate molecules. Involved in purine salvage.</text>
</comment>
<comment type="pathway">
    <text evidence="3">Purine metabolism; purine nucleoside salvage.</text>
</comment>
<dbReference type="OrthoDB" id="1523230at2"/>
<dbReference type="EMBL" id="RBIE01000002">
    <property type="protein sequence ID" value="RKQ61868.1"/>
    <property type="molecule type" value="Genomic_DNA"/>
</dbReference>
<dbReference type="AlphaFoldDB" id="A0A420W6Z9"/>
<evidence type="ECO:0000259" key="4">
    <source>
        <dbReference type="Pfam" id="PF01048"/>
    </source>
</evidence>
<dbReference type="CDD" id="cd09010">
    <property type="entry name" value="MTAP_SsMTAPII_like_MTIP"/>
    <property type="match status" value="1"/>
</dbReference>
<evidence type="ECO:0000256" key="3">
    <source>
        <dbReference type="HAMAP-Rule" id="MF_01963"/>
    </source>
</evidence>
<comment type="catalytic activity">
    <reaction evidence="3">
        <text>a purine D-ribonucleoside + phosphate = a purine nucleobase + alpha-D-ribose 1-phosphate</text>
        <dbReference type="Rhea" id="RHEA:19805"/>
        <dbReference type="ChEBI" id="CHEBI:26386"/>
        <dbReference type="ChEBI" id="CHEBI:43474"/>
        <dbReference type="ChEBI" id="CHEBI:57720"/>
        <dbReference type="ChEBI" id="CHEBI:142355"/>
        <dbReference type="EC" id="2.4.2.1"/>
    </reaction>
</comment>
<proteinExistence type="inferred from homology"/>
<dbReference type="InterPro" id="IPR000845">
    <property type="entry name" value="Nucleoside_phosphorylase_d"/>
</dbReference>
<dbReference type="PANTHER" id="PTHR42679:SF2">
    <property type="entry name" value="S-METHYL-5'-THIOADENOSINE PHOSPHORYLASE"/>
    <property type="match status" value="1"/>
</dbReference>
<name>A0A420W6Z9_9BACT</name>
<dbReference type="RefSeq" id="WP_121171293.1">
    <property type="nucleotide sequence ID" value="NZ_RBIE01000002.1"/>
</dbReference>
<feature type="binding site" evidence="3">
    <location>
        <begin position="55"/>
        <end position="56"/>
    </location>
    <ligand>
        <name>phosphate</name>
        <dbReference type="ChEBI" id="CHEBI:43474"/>
    </ligand>
</feature>
<keyword evidence="6" id="KW-1185">Reference proteome</keyword>
<feature type="site" description="Important for substrate specificity" evidence="3">
    <location>
        <position position="232"/>
    </location>
</feature>
<gene>
    <name evidence="5" type="ORF">C7457_1326</name>
</gene>
<dbReference type="GO" id="GO:0017061">
    <property type="term" value="F:S-methyl-5-thioadenosine phosphorylase activity"/>
    <property type="evidence" value="ECO:0007669"/>
    <property type="project" value="InterPro"/>
</dbReference>
<keyword evidence="1 3" id="KW-0328">Glycosyltransferase</keyword>
<organism evidence="5 6">
    <name type="scientific">Thermovibrio guaymasensis</name>
    <dbReference type="NCBI Taxonomy" id="240167"/>
    <lineage>
        <taxon>Bacteria</taxon>
        <taxon>Pseudomonadati</taxon>
        <taxon>Aquificota</taxon>
        <taxon>Aquificia</taxon>
        <taxon>Desulfurobacteriales</taxon>
        <taxon>Desulfurobacteriaceae</taxon>
        <taxon>Thermovibrio</taxon>
    </lineage>
</organism>
<dbReference type="InterPro" id="IPR035994">
    <property type="entry name" value="Nucleoside_phosphorylase_sf"/>
</dbReference>
<dbReference type="GO" id="GO:0019509">
    <property type="term" value="P:L-methionine salvage from methylthioadenosine"/>
    <property type="evidence" value="ECO:0007669"/>
    <property type="project" value="TreeGrafter"/>
</dbReference>
<keyword evidence="2 3" id="KW-0808">Transferase</keyword>
<reference evidence="5 6" key="1">
    <citation type="submission" date="2018-10" db="EMBL/GenBank/DDBJ databases">
        <title>Genomic Encyclopedia of Type Strains, Phase IV (KMG-IV): sequencing the most valuable type-strain genomes for metagenomic binning, comparative biology and taxonomic classification.</title>
        <authorList>
            <person name="Goeker M."/>
        </authorList>
    </citation>
    <scope>NUCLEOTIDE SEQUENCE [LARGE SCALE GENOMIC DNA]</scope>
    <source>
        <strain evidence="5 6">DSM 15521</strain>
    </source>
</reference>
<comment type="miscellaneous">
    <text evidence="3">Although this enzyme belongs to the family of MTA phosphorylases based on sequence homology, it has been shown that conserved amino acid substitutions in the substrate binding pocket convert the substrate specificity of this enzyme from 6-aminopurines to 6-oxopurines.</text>
</comment>
<sequence>MAKFMVIGGSGAYTLSKGEFGEVKEVKRLETPFGLSNPVYLITHPDGFDFFFLSRHGEEDYDTTAPFVNYRANVYAAKELGVERILAWTGPGSLREEFKPGDFVVPTDLLDFTKGRKGTFFENGGLGFVRQSPVFCPEISRALRDVLGELSLTYHFGATYVCTEGPRLETPAEIKAFKELGADLVGMTLIPEVFLAKELEICYGALCYVTNYAEGVKDYSFKEGILFEGMLPEEQKERVDRAVSSFPLIVKEVLKRLNSLSRQCPCGRLMERYRRKGKIGSDWKEWIFRG</sequence>
<comment type="caution">
    <text evidence="3">Lacks conserved residue(s) required for the propagation of feature annotation.</text>
</comment>
<dbReference type="UniPathway" id="UPA00606"/>
<feature type="binding site" evidence="3">
    <location>
        <begin position="211"/>
        <end position="213"/>
    </location>
    <ligand>
        <name>substrate</name>
    </ligand>
</feature>